<evidence type="ECO:0000313" key="3">
    <source>
        <dbReference type="Proteomes" id="UP001144397"/>
    </source>
</evidence>
<accession>A0A9W6FLP6</accession>
<evidence type="ECO:0000313" key="2">
    <source>
        <dbReference type="EMBL" id="MDR6336586.1"/>
    </source>
</evidence>
<dbReference type="EMBL" id="JAVDPY010000014">
    <property type="protein sequence ID" value="MDR6336586.1"/>
    <property type="molecule type" value="Genomic_DNA"/>
</dbReference>
<sequence length="111" mass="12926">MDKQERKAAVAAYRERKPAFGVYAIICTATGEAWVGTSRTVDTHKNRLWFELGIGSHANGTLQAAWRSHGASEFRYEELDRLREDFPDFDRDDELKKRRALWQTRLRAQLL</sequence>
<dbReference type="EMBL" id="BSDO01000007">
    <property type="protein sequence ID" value="GLI24555.1"/>
    <property type="molecule type" value="Genomic_DNA"/>
</dbReference>
<dbReference type="GeneID" id="95765000"/>
<dbReference type="RefSeq" id="WP_281809297.1">
    <property type="nucleotide sequence ID" value="NZ_BSDO01000007.1"/>
</dbReference>
<reference evidence="2 4" key="2">
    <citation type="submission" date="2023-07" db="EMBL/GenBank/DDBJ databases">
        <title>Genomic Encyclopedia of Type Strains, Phase IV (KMG-IV): sequencing the most valuable type-strain genomes for metagenomic binning, comparative biology and taxonomic classification.</title>
        <authorList>
            <person name="Goeker M."/>
        </authorList>
    </citation>
    <scope>NUCLEOTIDE SEQUENCE [LARGE SCALE GENOMIC DNA]</scope>
    <source>
        <strain evidence="2 4">DSM 338</strain>
    </source>
</reference>
<dbReference type="CDD" id="cd10451">
    <property type="entry name" value="GIY-YIG_LuxR_like"/>
    <property type="match status" value="1"/>
</dbReference>
<dbReference type="InterPro" id="IPR035901">
    <property type="entry name" value="GIY-YIG_endonuc_sf"/>
</dbReference>
<reference evidence="1" key="1">
    <citation type="submission" date="2022-12" db="EMBL/GenBank/DDBJ databases">
        <title>Reference genome sequencing for broad-spectrum identification of bacterial and archaeal isolates by mass spectrometry.</title>
        <authorList>
            <person name="Sekiguchi Y."/>
            <person name="Tourlousse D.M."/>
        </authorList>
    </citation>
    <scope>NUCLEOTIDE SEQUENCE</scope>
    <source>
        <strain evidence="1">301</strain>
    </source>
</reference>
<dbReference type="Proteomes" id="UP001144397">
    <property type="component" value="Unassembled WGS sequence"/>
</dbReference>
<organism evidence="1 3">
    <name type="scientific">Xanthobacter flavus</name>
    <dbReference type="NCBI Taxonomy" id="281"/>
    <lineage>
        <taxon>Bacteria</taxon>
        <taxon>Pseudomonadati</taxon>
        <taxon>Pseudomonadota</taxon>
        <taxon>Alphaproteobacteria</taxon>
        <taxon>Hyphomicrobiales</taxon>
        <taxon>Xanthobacteraceae</taxon>
        <taxon>Xanthobacter</taxon>
    </lineage>
</organism>
<gene>
    <name evidence="2" type="ORF">GGQ86_005089</name>
    <name evidence="1" type="ORF">XFLAVUS301_42290</name>
</gene>
<keyword evidence="4" id="KW-1185">Reference proteome</keyword>
<name>A0A9W6FLP6_XANFL</name>
<dbReference type="Proteomes" id="UP001245370">
    <property type="component" value="Unassembled WGS sequence"/>
</dbReference>
<protein>
    <recommendedName>
        <fullName evidence="5">GIY-YIG nuclease family protein</fullName>
    </recommendedName>
</protein>
<proteinExistence type="predicted"/>
<evidence type="ECO:0000313" key="1">
    <source>
        <dbReference type="EMBL" id="GLI24555.1"/>
    </source>
</evidence>
<dbReference type="Gene3D" id="3.40.1440.10">
    <property type="entry name" value="GIY-YIG endonuclease"/>
    <property type="match status" value="1"/>
</dbReference>
<dbReference type="AlphaFoldDB" id="A0A9W6FLP6"/>
<evidence type="ECO:0008006" key="5">
    <source>
        <dbReference type="Google" id="ProtNLM"/>
    </source>
</evidence>
<comment type="caution">
    <text evidence="1">The sequence shown here is derived from an EMBL/GenBank/DDBJ whole genome shotgun (WGS) entry which is preliminary data.</text>
</comment>
<evidence type="ECO:0000313" key="4">
    <source>
        <dbReference type="Proteomes" id="UP001245370"/>
    </source>
</evidence>